<protein>
    <submittedName>
        <fullName evidence="1">Uncharacterized protein</fullName>
    </submittedName>
</protein>
<name>A0ABX3TUF8_9GAMM</name>
<evidence type="ECO:0000313" key="2">
    <source>
        <dbReference type="Proteomes" id="UP000192722"/>
    </source>
</evidence>
<dbReference type="EMBL" id="MRWD01000090">
    <property type="protein sequence ID" value="ORJ18769.1"/>
    <property type="molecule type" value="Genomic_DNA"/>
</dbReference>
<sequence length="288" mass="31987">MAVLGSCVLLPDMITANFVEKKPPKLEMQYNLTRRIDYLDKTLPPIHQAILVLLKSLSQQISALPDRQRLTVTLLTDVDARQHVILTSVFLKQWAKVFPKFQEPVKIDAVSSLSYNLIDKYLKQTTESVYLILILQLEGKQKYSDGLGIFLLAADDAVKKLAVPIEGRLLRPMPIDPTQLDIELSLFLETQDIALQASGLAGGSKALSALIPTILPVISDMAGAVRLENVQILEQYIGIPGPFSAWLTAGFVLDFVRIQNVHYLVFSQSDADWFVSTISPGCINENIQ</sequence>
<keyword evidence="2" id="KW-1185">Reference proteome</keyword>
<accession>A0ABX3TUF8</accession>
<reference evidence="1 2" key="1">
    <citation type="journal article" date="2017" name="Int. J. Syst. Evol. Microbiol.">
        <title>Rouxiella badensis sp. nov. and Rouxiella silvae sp. nov. isolated from peat bog soil in Germany and emendation of the genus description.</title>
        <authorList>
            <person name="Le Fleche-Mateos A."/>
            <person name="Kugler J.H."/>
            <person name="Hansen S.H."/>
            <person name="Syldatk C."/>
            <person name="Hausmann R."/>
            <person name="Lomprez F."/>
            <person name="Vandenbogaert M."/>
            <person name="Manuguerra J.C."/>
            <person name="Grimont P.A."/>
        </authorList>
    </citation>
    <scope>NUCLEOTIDE SEQUENCE [LARGE SCALE GENOMIC DNA]</scope>
    <source>
        <strain evidence="1 2">213</strain>
    </source>
</reference>
<proteinExistence type="predicted"/>
<dbReference type="Proteomes" id="UP000192722">
    <property type="component" value="Unassembled WGS sequence"/>
</dbReference>
<organism evidence="1 2">
    <name type="scientific">Rouxiella silvae</name>
    <dbReference type="NCBI Taxonomy" id="1646373"/>
    <lineage>
        <taxon>Bacteria</taxon>
        <taxon>Pseudomonadati</taxon>
        <taxon>Pseudomonadota</taxon>
        <taxon>Gammaproteobacteria</taxon>
        <taxon>Enterobacterales</taxon>
        <taxon>Yersiniaceae</taxon>
        <taxon>Rouxiella</taxon>
    </lineage>
</organism>
<evidence type="ECO:0000313" key="1">
    <source>
        <dbReference type="EMBL" id="ORJ18769.1"/>
    </source>
</evidence>
<comment type="caution">
    <text evidence="1">The sequence shown here is derived from an EMBL/GenBank/DDBJ whole genome shotgun (WGS) entry which is preliminary data.</text>
</comment>
<gene>
    <name evidence="1" type="ORF">BS639_23495</name>
</gene>